<comment type="subcellular location">
    <subcellularLocation>
        <location evidence="1">Nucleus</location>
    </subcellularLocation>
</comment>
<dbReference type="Gramene" id="Al_scaffold_0007_777">
    <property type="protein sequence ID" value="Al_scaffold_0007_777"/>
    <property type="gene ID" value="Al_scaffold_0007_777"/>
</dbReference>
<evidence type="ECO:0000256" key="5">
    <source>
        <dbReference type="SAM" id="MobiDB-lite"/>
    </source>
</evidence>
<dbReference type="eggNOG" id="KOG1525">
    <property type="taxonomic scope" value="Eukaryota"/>
</dbReference>
<reference evidence="7" key="1">
    <citation type="journal article" date="2011" name="Nat. Genet.">
        <title>The Arabidopsis lyrata genome sequence and the basis of rapid genome size change.</title>
        <authorList>
            <person name="Hu T.T."/>
            <person name="Pattyn P."/>
            <person name="Bakker E.G."/>
            <person name="Cao J."/>
            <person name="Cheng J.-F."/>
            <person name="Clark R.M."/>
            <person name="Fahlgren N."/>
            <person name="Fawcett J.A."/>
            <person name="Grimwood J."/>
            <person name="Gundlach H."/>
            <person name="Haberer G."/>
            <person name="Hollister J.D."/>
            <person name="Ossowski S."/>
            <person name="Ottilar R.P."/>
            <person name="Salamov A.A."/>
            <person name="Schneeberger K."/>
            <person name="Spannagl M."/>
            <person name="Wang X."/>
            <person name="Yang L."/>
            <person name="Nasrallah M.E."/>
            <person name="Bergelson J."/>
            <person name="Carrington J.C."/>
            <person name="Gaut B.S."/>
            <person name="Schmutz J."/>
            <person name="Mayer K.F.X."/>
            <person name="Van de Peer Y."/>
            <person name="Grigoriev I.V."/>
            <person name="Nordborg M."/>
            <person name="Weigel D."/>
            <person name="Guo Y.-L."/>
        </authorList>
    </citation>
    <scope>NUCLEOTIDE SEQUENCE [LARGE SCALE GENOMIC DNA]</scope>
    <source>
        <strain evidence="7">cv. MN47</strain>
    </source>
</reference>
<accession>D7M9A6</accession>
<dbReference type="EMBL" id="GL348719">
    <property type="protein sequence ID" value="EFH45485.1"/>
    <property type="molecule type" value="Genomic_DNA"/>
</dbReference>
<dbReference type="GO" id="GO:0005634">
    <property type="term" value="C:nucleus"/>
    <property type="evidence" value="ECO:0007669"/>
    <property type="project" value="UniProtKB-SubCell"/>
</dbReference>
<sequence length="271" mass="30155">MLVSDRELEEAGRKLLDPPSSVDEILSLLDKVEHLMSTIEQSPPCPTMWKLYPLIGALVGPKHFQHSDADVKVAVAASISRITFITAPDLTYDDDQMKRISILETVYDVKLSKSDALLIEMFQHLLNDHHSGKVFSSMENIMTLVVEESEDILPELLSPILHYVKKDDKEALSALKQNEVAANKKEIIIYGGSLFLKTNGYPSCSVLFALIPFCHPVSSSELPRPKGSGTISSINEKGRETVPPRRETVAEAGVQTEERRSRELVKEEDTA</sequence>
<dbReference type="Proteomes" id="UP000008694">
    <property type="component" value="Unassembled WGS sequence"/>
</dbReference>
<keyword evidence="7" id="KW-1185">Reference proteome</keyword>
<evidence type="ECO:0000256" key="3">
    <source>
        <dbReference type="ARBA" id="ARBA00023204"/>
    </source>
</evidence>
<evidence type="ECO:0000256" key="4">
    <source>
        <dbReference type="ARBA" id="ARBA00023242"/>
    </source>
</evidence>
<keyword evidence="2" id="KW-0227">DNA damage</keyword>
<dbReference type="GO" id="GO:0006281">
    <property type="term" value="P:DNA repair"/>
    <property type="evidence" value="ECO:0007669"/>
    <property type="project" value="UniProtKB-KW"/>
</dbReference>
<gene>
    <name evidence="6" type="ORF">ARALYDRAFT_656722</name>
</gene>
<dbReference type="HOGENOM" id="CLU_1027966_0_0_1"/>
<name>D7M9A6_ARALL</name>
<dbReference type="AlphaFoldDB" id="D7M9A6"/>
<proteinExistence type="predicted"/>
<keyword evidence="4" id="KW-0539">Nucleus</keyword>
<feature type="compositionally biased region" description="Basic and acidic residues" evidence="5">
    <location>
        <begin position="236"/>
        <end position="249"/>
    </location>
</feature>
<evidence type="ECO:0000313" key="6">
    <source>
        <dbReference type="EMBL" id="EFH45485.1"/>
    </source>
</evidence>
<evidence type="ECO:0000256" key="1">
    <source>
        <dbReference type="ARBA" id="ARBA00004123"/>
    </source>
</evidence>
<dbReference type="STRING" id="81972.D7M9A6"/>
<dbReference type="PANTHER" id="PTHR12663">
    <property type="entry name" value="ANDROGEN INDUCED INHIBITOR OF PROLIFERATION AS3 / PDS5-RELATED"/>
    <property type="match status" value="1"/>
</dbReference>
<evidence type="ECO:0000256" key="2">
    <source>
        <dbReference type="ARBA" id="ARBA00022763"/>
    </source>
</evidence>
<keyword evidence="3" id="KW-0234">DNA repair</keyword>
<dbReference type="GO" id="GO:0000785">
    <property type="term" value="C:chromatin"/>
    <property type="evidence" value="ECO:0007669"/>
    <property type="project" value="TreeGrafter"/>
</dbReference>
<dbReference type="PANTHER" id="PTHR12663:SF3">
    <property type="entry name" value="SISTER CHROMATID COHESION PROTEIN PDS5 HOMOLOG C"/>
    <property type="match status" value="1"/>
</dbReference>
<dbReference type="GO" id="GO:0007064">
    <property type="term" value="P:mitotic sister chromatid cohesion"/>
    <property type="evidence" value="ECO:0007669"/>
    <property type="project" value="InterPro"/>
</dbReference>
<protein>
    <submittedName>
        <fullName evidence="6">Predicted protein</fullName>
    </submittedName>
</protein>
<dbReference type="Pfam" id="PF20168">
    <property type="entry name" value="PDS5"/>
    <property type="match status" value="1"/>
</dbReference>
<feature type="compositionally biased region" description="Basic and acidic residues" evidence="5">
    <location>
        <begin position="256"/>
        <end position="271"/>
    </location>
</feature>
<evidence type="ECO:0000313" key="7">
    <source>
        <dbReference type="Proteomes" id="UP000008694"/>
    </source>
</evidence>
<dbReference type="InterPro" id="IPR039776">
    <property type="entry name" value="Pds5"/>
</dbReference>
<feature type="region of interest" description="Disordered" evidence="5">
    <location>
        <begin position="220"/>
        <end position="271"/>
    </location>
</feature>
<organism evidence="7">
    <name type="scientific">Arabidopsis lyrata subsp. lyrata</name>
    <name type="common">Lyre-leaved rock-cress</name>
    <dbReference type="NCBI Taxonomy" id="81972"/>
    <lineage>
        <taxon>Eukaryota</taxon>
        <taxon>Viridiplantae</taxon>
        <taxon>Streptophyta</taxon>
        <taxon>Embryophyta</taxon>
        <taxon>Tracheophyta</taxon>
        <taxon>Spermatophyta</taxon>
        <taxon>Magnoliopsida</taxon>
        <taxon>eudicotyledons</taxon>
        <taxon>Gunneridae</taxon>
        <taxon>Pentapetalae</taxon>
        <taxon>rosids</taxon>
        <taxon>malvids</taxon>
        <taxon>Brassicales</taxon>
        <taxon>Brassicaceae</taxon>
        <taxon>Camelineae</taxon>
        <taxon>Arabidopsis</taxon>
    </lineage>
</organism>